<evidence type="ECO:0000313" key="2">
    <source>
        <dbReference type="EMBL" id="KAK0738649.1"/>
    </source>
</evidence>
<proteinExistence type="predicted"/>
<reference evidence="2" key="1">
    <citation type="submission" date="2023-06" db="EMBL/GenBank/DDBJ databases">
        <title>Genome-scale phylogeny and comparative genomics of the fungal order Sordariales.</title>
        <authorList>
            <consortium name="Lawrence Berkeley National Laboratory"/>
            <person name="Hensen N."/>
            <person name="Bonometti L."/>
            <person name="Westerberg I."/>
            <person name="Brannstrom I.O."/>
            <person name="Guillou S."/>
            <person name="Cros-Aarteil S."/>
            <person name="Calhoun S."/>
            <person name="Haridas S."/>
            <person name="Kuo A."/>
            <person name="Mondo S."/>
            <person name="Pangilinan J."/>
            <person name="Riley R."/>
            <person name="LaButti K."/>
            <person name="Andreopoulos B."/>
            <person name="Lipzen A."/>
            <person name="Chen C."/>
            <person name="Yanf M."/>
            <person name="Daum C."/>
            <person name="Ng V."/>
            <person name="Clum A."/>
            <person name="Steindorff A."/>
            <person name="Ohm R."/>
            <person name="Martin F."/>
            <person name="Silar P."/>
            <person name="Natvig D."/>
            <person name="Lalanne C."/>
            <person name="Gautier V."/>
            <person name="Ament-velasquez S.L."/>
            <person name="Kruys A."/>
            <person name="Hutchinson M.I."/>
            <person name="Powell A.J."/>
            <person name="Barry K."/>
            <person name="Miller A.N."/>
            <person name="Grigoriev I.V."/>
            <person name="Debuchy R."/>
            <person name="Gladieux P."/>
            <person name="Thoren M.H."/>
            <person name="Johannesson H."/>
        </authorList>
    </citation>
    <scope>NUCLEOTIDE SEQUENCE</scope>
    <source>
        <strain evidence="2">SMH3187-1</strain>
    </source>
</reference>
<feature type="region of interest" description="Disordered" evidence="1">
    <location>
        <begin position="76"/>
        <end position="96"/>
    </location>
</feature>
<dbReference type="Proteomes" id="UP001172155">
    <property type="component" value="Unassembled WGS sequence"/>
</dbReference>
<protein>
    <submittedName>
        <fullName evidence="2">Uncharacterized protein</fullName>
    </submittedName>
</protein>
<sequence length="96" mass="10493">MTWHVSPETTRWKRHGKLNLLSDNDKNMIGNPADRADFDNMRDIDIRAPDAIPVCSPKETYRLASLGLGKGIPEADLSASVSAGSGQDTLPKEQDS</sequence>
<dbReference type="AlphaFoldDB" id="A0AA40EEL9"/>
<comment type="caution">
    <text evidence="2">The sequence shown here is derived from an EMBL/GenBank/DDBJ whole genome shotgun (WGS) entry which is preliminary data.</text>
</comment>
<organism evidence="2 3">
    <name type="scientific">Schizothecium vesticola</name>
    <dbReference type="NCBI Taxonomy" id="314040"/>
    <lineage>
        <taxon>Eukaryota</taxon>
        <taxon>Fungi</taxon>
        <taxon>Dikarya</taxon>
        <taxon>Ascomycota</taxon>
        <taxon>Pezizomycotina</taxon>
        <taxon>Sordariomycetes</taxon>
        <taxon>Sordariomycetidae</taxon>
        <taxon>Sordariales</taxon>
        <taxon>Schizotheciaceae</taxon>
        <taxon>Schizothecium</taxon>
    </lineage>
</organism>
<keyword evidence="3" id="KW-1185">Reference proteome</keyword>
<feature type="compositionally biased region" description="Polar residues" evidence="1">
    <location>
        <begin position="79"/>
        <end position="88"/>
    </location>
</feature>
<evidence type="ECO:0000256" key="1">
    <source>
        <dbReference type="SAM" id="MobiDB-lite"/>
    </source>
</evidence>
<dbReference type="EMBL" id="JAUKUD010000007">
    <property type="protein sequence ID" value="KAK0738649.1"/>
    <property type="molecule type" value="Genomic_DNA"/>
</dbReference>
<accession>A0AA40EEL9</accession>
<name>A0AA40EEL9_9PEZI</name>
<gene>
    <name evidence="2" type="ORF">B0T18DRAFT_433419</name>
</gene>
<evidence type="ECO:0000313" key="3">
    <source>
        <dbReference type="Proteomes" id="UP001172155"/>
    </source>
</evidence>